<dbReference type="GeneID" id="54582675"/>
<gene>
    <name evidence="7" type="ORF">BU26DRAFT_520690</name>
</gene>
<feature type="compositionally biased region" description="Acidic residues" evidence="6">
    <location>
        <begin position="548"/>
        <end position="559"/>
    </location>
</feature>
<dbReference type="Pfam" id="PF01237">
    <property type="entry name" value="Oxysterol_BP"/>
    <property type="match status" value="1"/>
</dbReference>
<organism evidence="7 8">
    <name type="scientific">Trematosphaeria pertusa</name>
    <dbReference type="NCBI Taxonomy" id="390896"/>
    <lineage>
        <taxon>Eukaryota</taxon>
        <taxon>Fungi</taxon>
        <taxon>Dikarya</taxon>
        <taxon>Ascomycota</taxon>
        <taxon>Pezizomycotina</taxon>
        <taxon>Dothideomycetes</taxon>
        <taxon>Pleosporomycetidae</taxon>
        <taxon>Pleosporales</taxon>
        <taxon>Massarineae</taxon>
        <taxon>Trematosphaeriaceae</taxon>
        <taxon>Trematosphaeria</taxon>
    </lineage>
</organism>
<sequence>MVLGHGHRRHSLASSRSSTDETRGDEAAKEDETVVDADQGNMLMHIISQLRPGADLSRVTLPTFILEPRSMLERITNFMAHPETLLPMTKIEDPVQRFVAVVKFYLSGWHIRPAGVKKPLNPILGEIFTCYWDYPDKTRGYYIAEQTSHHPPKSSYFFMAPEHHIRIDGTLKPRSKFLGNSAASMMEGIAVMRFLNTGERFFVTQPNMYARGILFGKMRYELGDHSYVRCPESGMVADLEFKTKGYFGGTYNAIGGYIKDKNDKQLYELSGLWNEEMYIKDLTTGKKELLFDATHAKHTPPKARPLGEQEERESQRLWHIVTEAVKRRDQETASEEKARIEDMQRDEAARRMNEGVDWHPQLFRRVHGGHGGSEEGEEDLDWIINARIDAKTPEEQVKQILHIAPILPGQTPDRRFSIPSRSRNPSLERMPTRHSHKAHEIPHKNPEVMKSEPELPQQPPKQHQQTFGDLIDLSDPVPQPPAARKPNPSNPANPPLAPIHKPKSQPENHVINHQEHAFAKSMPPSKLLNSVEGESGKQHAIRRTDSETHEEDEFHDAHS</sequence>
<keyword evidence="3" id="KW-0445">Lipid transport</keyword>
<evidence type="ECO:0000256" key="5">
    <source>
        <dbReference type="RuleBase" id="RU003844"/>
    </source>
</evidence>
<dbReference type="Gene3D" id="1.10.287.2720">
    <property type="match status" value="1"/>
</dbReference>
<protein>
    <recommendedName>
        <fullName evidence="9">Oxysterol-binding protein</fullName>
    </recommendedName>
</protein>
<feature type="compositionally biased region" description="Pro residues" evidence="6">
    <location>
        <begin position="477"/>
        <end position="497"/>
    </location>
</feature>
<dbReference type="GO" id="GO:0005829">
    <property type="term" value="C:cytosol"/>
    <property type="evidence" value="ECO:0007669"/>
    <property type="project" value="TreeGrafter"/>
</dbReference>
<evidence type="ECO:0000256" key="2">
    <source>
        <dbReference type="ARBA" id="ARBA00022448"/>
    </source>
</evidence>
<keyword evidence="8" id="KW-1185">Reference proteome</keyword>
<evidence type="ECO:0000313" key="8">
    <source>
        <dbReference type="Proteomes" id="UP000800094"/>
    </source>
</evidence>
<dbReference type="GO" id="GO:0032541">
    <property type="term" value="C:cortical endoplasmic reticulum"/>
    <property type="evidence" value="ECO:0007669"/>
    <property type="project" value="TreeGrafter"/>
</dbReference>
<dbReference type="EMBL" id="ML987197">
    <property type="protein sequence ID" value="KAF2247578.1"/>
    <property type="molecule type" value="Genomic_DNA"/>
</dbReference>
<reference evidence="7" key="1">
    <citation type="journal article" date="2020" name="Stud. Mycol.">
        <title>101 Dothideomycetes genomes: a test case for predicting lifestyles and emergence of pathogens.</title>
        <authorList>
            <person name="Haridas S."/>
            <person name="Albert R."/>
            <person name="Binder M."/>
            <person name="Bloem J."/>
            <person name="Labutti K."/>
            <person name="Salamov A."/>
            <person name="Andreopoulos B."/>
            <person name="Baker S."/>
            <person name="Barry K."/>
            <person name="Bills G."/>
            <person name="Bluhm B."/>
            <person name="Cannon C."/>
            <person name="Castanera R."/>
            <person name="Culley D."/>
            <person name="Daum C."/>
            <person name="Ezra D."/>
            <person name="Gonzalez J."/>
            <person name="Henrissat B."/>
            <person name="Kuo A."/>
            <person name="Liang C."/>
            <person name="Lipzen A."/>
            <person name="Lutzoni F."/>
            <person name="Magnuson J."/>
            <person name="Mondo S."/>
            <person name="Nolan M."/>
            <person name="Ohm R."/>
            <person name="Pangilinan J."/>
            <person name="Park H.-J."/>
            <person name="Ramirez L."/>
            <person name="Alfaro M."/>
            <person name="Sun H."/>
            <person name="Tritt A."/>
            <person name="Yoshinaga Y."/>
            <person name="Zwiers L.-H."/>
            <person name="Turgeon B."/>
            <person name="Goodwin S."/>
            <person name="Spatafora J."/>
            <person name="Crous P."/>
            <person name="Grigoriev I."/>
        </authorList>
    </citation>
    <scope>NUCLEOTIDE SEQUENCE</scope>
    <source>
        <strain evidence="7">CBS 122368</strain>
    </source>
</reference>
<dbReference type="FunFam" id="2.40.160.120:FF:000007">
    <property type="entry name" value="Oxysterol binding protein"/>
    <property type="match status" value="1"/>
</dbReference>
<evidence type="ECO:0000256" key="6">
    <source>
        <dbReference type="SAM" id="MobiDB-lite"/>
    </source>
</evidence>
<evidence type="ECO:0008006" key="9">
    <source>
        <dbReference type="Google" id="ProtNLM"/>
    </source>
</evidence>
<dbReference type="Gene3D" id="3.30.70.3490">
    <property type="match status" value="1"/>
</dbReference>
<dbReference type="PANTHER" id="PTHR10972">
    <property type="entry name" value="OXYSTEROL-BINDING PROTEIN-RELATED"/>
    <property type="match status" value="1"/>
</dbReference>
<feature type="region of interest" description="Disordered" evidence="6">
    <location>
        <begin position="402"/>
        <end position="559"/>
    </location>
</feature>
<dbReference type="Proteomes" id="UP000800094">
    <property type="component" value="Unassembled WGS sequence"/>
</dbReference>
<dbReference type="GO" id="GO:0016020">
    <property type="term" value="C:membrane"/>
    <property type="evidence" value="ECO:0007669"/>
    <property type="project" value="TreeGrafter"/>
</dbReference>
<feature type="region of interest" description="Disordered" evidence="6">
    <location>
        <begin position="1"/>
        <end position="33"/>
    </location>
</feature>
<proteinExistence type="inferred from homology"/>
<dbReference type="GO" id="GO:0032934">
    <property type="term" value="F:sterol binding"/>
    <property type="evidence" value="ECO:0007669"/>
    <property type="project" value="TreeGrafter"/>
</dbReference>
<feature type="compositionally biased region" description="Basic and acidic residues" evidence="6">
    <location>
        <begin position="438"/>
        <end position="453"/>
    </location>
</feature>
<dbReference type="PROSITE" id="PS01013">
    <property type="entry name" value="OSBP"/>
    <property type="match status" value="1"/>
</dbReference>
<accession>A0A6A6IBY8</accession>
<feature type="compositionally biased region" description="Basic and acidic residues" evidence="6">
    <location>
        <begin position="18"/>
        <end position="32"/>
    </location>
</feature>
<dbReference type="OrthoDB" id="14833at2759"/>
<evidence type="ECO:0000256" key="3">
    <source>
        <dbReference type="ARBA" id="ARBA00023055"/>
    </source>
</evidence>
<dbReference type="InterPro" id="IPR018494">
    <property type="entry name" value="Oxysterol-bd_CS"/>
</dbReference>
<dbReference type="PANTHER" id="PTHR10972:SF102">
    <property type="entry name" value="OXYSTEROL-BINDING PROTEIN"/>
    <property type="match status" value="1"/>
</dbReference>
<dbReference type="GO" id="GO:0006869">
    <property type="term" value="P:lipid transport"/>
    <property type="evidence" value="ECO:0007669"/>
    <property type="project" value="UniProtKB-KW"/>
</dbReference>
<dbReference type="Gene3D" id="2.40.160.120">
    <property type="match status" value="1"/>
</dbReference>
<dbReference type="SUPFAM" id="SSF144000">
    <property type="entry name" value="Oxysterol-binding protein-like"/>
    <property type="match status" value="1"/>
</dbReference>
<name>A0A6A6IBY8_9PLEO</name>
<dbReference type="InterPro" id="IPR037239">
    <property type="entry name" value="OSBP_sf"/>
</dbReference>
<evidence type="ECO:0000256" key="1">
    <source>
        <dbReference type="ARBA" id="ARBA00008842"/>
    </source>
</evidence>
<keyword evidence="2" id="KW-0813">Transport</keyword>
<evidence type="ECO:0000313" key="7">
    <source>
        <dbReference type="EMBL" id="KAF2247578.1"/>
    </source>
</evidence>
<keyword evidence="4" id="KW-0446">Lipid-binding</keyword>
<evidence type="ECO:0000256" key="4">
    <source>
        <dbReference type="ARBA" id="ARBA00023121"/>
    </source>
</evidence>
<dbReference type="InterPro" id="IPR000648">
    <property type="entry name" value="Oxysterol-bd"/>
</dbReference>
<dbReference type="FunFam" id="1.10.287.2720:FF:000001">
    <property type="entry name" value="Oxysterol-binding OBPalpha"/>
    <property type="match status" value="1"/>
</dbReference>
<comment type="similarity">
    <text evidence="1 5">Belongs to the OSBP family.</text>
</comment>
<feature type="compositionally biased region" description="Basic residues" evidence="6">
    <location>
        <begin position="1"/>
        <end position="11"/>
    </location>
</feature>
<dbReference type="AlphaFoldDB" id="A0A6A6IBY8"/>
<dbReference type="RefSeq" id="XP_033682582.1">
    <property type="nucleotide sequence ID" value="XM_033829345.1"/>
</dbReference>
<feature type="compositionally biased region" description="Basic and acidic residues" evidence="6">
    <location>
        <begin position="534"/>
        <end position="547"/>
    </location>
</feature>
<feature type="compositionally biased region" description="Basic and acidic residues" evidence="6">
    <location>
        <begin position="504"/>
        <end position="518"/>
    </location>
</feature>